<comment type="caution">
    <text evidence="3">The sequence shown here is derived from an EMBL/GenBank/DDBJ whole genome shotgun (WGS) entry which is preliminary data.</text>
</comment>
<keyword evidence="2" id="KW-0812">Transmembrane</keyword>
<dbReference type="EMBL" id="BAABJQ010000024">
    <property type="protein sequence ID" value="GAA5195390.1"/>
    <property type="molecule type" value="Genomic_DNA"/>
</dbReference>
<keyword evidence="2" id="KW-0472">Membrane</keyword>
<name>A0ABP9SI17_9ACTN</name>
<evidence type="ECO:0000313" key="4">
    <source>
        <dbReference type="Proteomes" id="UP001501570"/>
    </source>
</evidence>
<feature type="compositionally biased region" description="Pro residues" evidence="1">
    <location>
        <begin position="134"/>
        <end position="155"/>
    </location>
</feature>
<dbReference type="RefSeq" id="WP_345635605.1">
    <property type="nucleotide sequence ID" value="NZ_BAABJQ010000024.1"/>
</dbReference>
<evidence type="ECO:0000256" key="2">
    <source>
        <dbReference type="SAM" id="Phobius"/>
    </source>
</evidence>
<accession>A0ABP9SI17</accession>
<keyword evidence="4" id="KW-1185">Reference proteome</keyword>
<evidence type="ECO:0000313" key="3">
    <source>
        <dbReference type="EMBL" id="GAA5195390.1"/>
    </source>
</evidence>
<evidence type="ECO:0000256" key="1">
    <source>
        <dbReference type="SAM" id="MobiDB-lite"/>
    </source>
</evidence>
<keyword evidence="2" id="KW-1133">Transmembrane helix</keyword>
<sequence>MDELEQELRDLLSRRAQAAPAGHQVLSAVRRNVVRRRRRRRALAGGVATAVALATLGTAVLADRLAAPPALRMGAAPATAGRGDGGSTAPAVVFVPGSPVDVTFPFTSKPPLLGDLRPVLSLVAGRPTLEYLSPDPPASVTPSPPGSASTPPAPPTSTRAPQDAPAQNAAGSGLAALGAAGSGGAGAAIDKLLSPDSDPVTVVAADSPWTDGPFTPTTAATKTVVEGHLAVMGERRTAGGTDHVLSWTQRPGLWVGISMPTKVPDKLLTEYADSLVEAPITEPGPFDFDLVPAGFGVDNVSRAAVTFDPPGVEASLGYPGKIVVMADAGPQGAGSGQSLTVDGRPAWLHTDAGVTMLNVDEGAGWGITIQLPANLGVTEPDLLRFAAGVHLTADATPSRG</sequence>
<dbReference type="Proteomes" id="UP001501570">
    <property type="component" value="Unassembled WGS sequence"/>
</dbReference>
<feature type="region of interest" description="Disordered" evidence="1">
    <location>
        <begin position="131"/>
        <end position="171"/>
    </location>
</feature>
<reference evidence="4" key="1">
    <citation type="journal article" date="2019" name="Int. J. Syst. Evol. Microbiol.">
        <title>The Global Catalogue of Microorganisms (GCM) 10K type strain sequencing project: providing services to taxonomists for standard genome sequencing and annotation.</title>
        <authorList>
            <consortium name="The Broad Institute Genomics Platform"/>
            <consortium name="The Broad Institute Genome Sequencing Center for Infectious Disease"/>
            <person name="Wu L."/>
            <person name="Ma J."/>
        </authorList>
    </citation>
    <scope>NUCLEOTIDE SEQUENCE [LARGE SCALE GENOMIC DNA]</scope>
    <source>
        <strain evidence="4">JCM 18304</strain>
    </source>
</reference>
<proteinExistence type="predicted"/>
<feature type="transmembrane region" description="Helical" evidence="2">
    <location>
        <begin position="42"/>
        <end position="62"/>
    </location>
</feature>
<organism evidence="3 4">
    <name type="scientific">Rugosimonospora acidiphila</name>
    <dbReference type="NCBI Taxonomy" id="556531"/>
    <lineage>
        <taxon>Bacteria</taxon>
        <taxon>Bacillati</taxon>
        <taxon>Actinomycetota</taxon>
        <taxon>Actinomycetes</taxon>
        <taxon>Micromonosporales</taxon>
        <taxon>Micromonosporaceae</taxon>
        <taxon>Rugosimonospora</taxon>
    </lineage>
</organism>
<protein>
    <submittedName>
        <fullName evidence="3">Uncharacterized protein</fullName>
    </submittedName>
</protein>
<gene>
    <name evidence="3" type="ORF">GCM10023322_61970</name>
</gene>